<accession>A0A2H6BRA4</accession>
<protein>
    <submittedName>
        <fullName evidence="3">Uncharacterized protein</fullName>
    </submittedName>
</protein>
<feature type="domain" description="NB-ARC" evidence="1">
    <location>
        <begin position="156"/>
        <end position="254"/>
    </location>
</feature>
<dbReference type="Gene3D" id="3.40.50.300">
    <property type="entry name" value="P-loop containing nucleotide triphosphate hydrolases"/>
    <property type="match status" value="1"/>
</dbReference>
<dbReference type="Pfam" id="PF26355">
    <property type="entry name" value="HTH_VMAP-M9"/>
    <property type="match status" value="1"/>
</dbReference>
<dbReference type="PRINTS" id="PR00364">
    <property type="entry name" value="DISEASERSIST"/>
</dbReference>
<sequence length="459" mass="53375">MNITEVLQLIDERLIERDKKPLNTIQKAIFEGSWQGQSYQEIGNEYHRSESHIREEGAKLWKLLSEVLEKDIKKSTSRSVLERVYIKSSENSCVIYNVNSNHNQFCPTENTRLANSSLNWRLYNENDLNSNNNSQYSQTYHDLTLAPQIIDFYDRENELATISNWVFKQNTRLIAVLGLWGIGKTTLVKRFIDLNLEQFEVVIWKSLKFPKSLDLWLNDLLNTCQKEPKESTDNKIQQLLEVLSNHKCLIVLDDFQNLFAVGQMAGNYQPEYSSYQHFLKLIAEIQHQSHFILISQEKSAEMNYLNQENSPIQCLELSGFEAIDFLKNKGLQDGERWLELIQLYEGNPFYLTDIAVLIKDVFDGKVNDFLAENSLVITKKMQSHLKQIFGRCSPLAQQIALELSKVDQPLSREELKNNLDLSASDLINGLQSLQQRYLIQREQNRFQLSSIFKAYIKSD</sequence>
<dbReference type="InterPro" id="IPR002182">
    <property type="entry name" value="NB-ARC"/>
</dbReference>
<comment type="caution">
    <text evidence="3">The sequence shown here is derived from an EMBL/GenBank/DDBJ whole genome shotgun (WGS) entry which is preliminary data.</text>
</comment>
<feature type="domain" description="vWA-MoxR associated protein N-terminal HTH" evidence="2">
    <location>
        <begin position="1"/>
        <end position="83"/>
    </location>
</feature>
<dbReference type="RefSeq" id="WP_103112052.1">
    <property type="nucleotide sequence ID" value="NZ_BEIU01000007.1"/>
</dbReference>
<dbReference type="GO" id="GO:0005524">
    <property type="term" value="F:ATP binding"/>
    <property type="evidence" value="ECO:0007669"/>
    <property type="project" value="InterPro"/>
</dbReference>
<dbReference type="EMBL" id="BEYQ01000005">
    <property type="protein sequence ID" value="GBD52715.1"/>
    <property type="molecule type" value="Genomic_DNA"/>
</dbReference>
<dbReference type="SUPFAM" id="SSF52540">
    <property type="entry name" value="P-loop containing nucleoside triphosphate hydrolases"/>
    <property type="match status" value="1"/>
</dbReference>
<evidence type="ECO:0000259" key="1">
    <source>
        <dbReference type="Pfam" id="PF00931"/>
    </source>
</evidence>
<name>A0A2H6BRA4_MICAE</name>
<proteinExistence type="predicted"/>
<dbReference type="Proteomes" id="UP000236321">
    <property type="component" value="Unassembled WGS sequence"/>
</dbReference>
<evidence type="ECO:0000313" key="3">
    <source>
        <dbReference type="EMBL" id="GBD52715.1"/>
    </source>
</evidence>
<dbReference type="Pfam" id="PF00931">
    <property type="entry name" value="NB-ARC"/>
    <property type="match status" value="1"/>
</dbReference>
<dbReference type="AlphaFoldDB" id="A0A2H6BRA4"/>
<gene>
    <name evidence="3" type="ORF">BGM30_18080</name>
</gene>
<evidence type="ECO:0000259" key="2">
    <source>
        <dbReference type="Pfam" id="PF26355"/>
    </source>
</evidence>
<organism evidence="3 4">
    <name type="scientific">Microcystis aeruginosa NIES-298</name>
    <dbReference type="NCBI Taxonomy" id="449468"/>
    <lineage>
        <taxon>Bacteria</taxon>
        <taxon>Bacillati</taxon>
        <taxon>Cyanobacteriota</taxon>
        <taxon>Cyanophyceae</taxon>
        <taxon>Oscillatoriophycideae</taxon>
        <taxon>Chroococcales</taxon>
        <taxon>Microcystaceae</taxon>
        <taxon>Microcystis</taxon>
    </lineage>
</organism>
<dbReference type="InterPro" id="IPR027417">
    <property type="entry name" value="P-loop_NTPase"/>
</dbReference>
<dbReference type="InterPro" id="IPR058651">
    <property type="entry name" value="HTH_VMAP-M9"/>
</dbReference>
<evidence type="ECO:0000313" key="4">
    <source>
        <dbReference type="Proteomes" id="UP000236321"/>
    </source>
</evidence>
<reference evidence="4" key="1">
    <citation type="submission" date="2017-12" db="EMBL/GenBank/DDBJ databases">
        <title>Improved Draft Genome Sequence of Microcystis aeruginosa NIES-298, a Microcystin-Producing Cyanobacterium from Lake Kasumigaura, Japan.</title>
        <authorList>
            <person name="Yamaguchi H."/>
            <person name="Suzuki S."/>
            <person name="Kawachi M."/>
        </authorList>
    </citation>
    <scope>NUCLEOTIDE SEQUENCE [LARGE SCALE GENOMIC DNA]</scope>
    <source>
        <strain evidence="4">NIES-298</strain>
    </source>
</reference>